<keyword evidence="3" id="KW-1185">Reference proteome</keyword>
<reference evidence="3" key="1">
    <citation type="submission" date="2019-09" db="EMBL/GenBank/DDBJ databases">
        <authorList>
            <person name="Jung D.-H."/>
        </authorList>
    </citation>
    <scope>NUCLEOTIDE SEQUENCE [LARGE SCALE GENOMIC DNA]</scope>
    <source>
        <strain evidence="3">JA-25</strain>
    </source>
</reference>
<dbReference type="EMBL" id="WAEL01000001">
    <property type="protein sequence ID" value="NID08898.1"/>
    <property type="molecule type" value="Genomic_DNA"/>
</dbReference>
<name>A0ABX0QDV0_9BACT</name>
<dbReference type="Proteomes" id="UP000606008">
    <property type="component" value="Unassembled WGS sequence"/>
</dbReference>
<keyword evidence="2" id="KW-0413">Isomerase</keyword>
<dbReference type="Pfam" id="PF01261">
    <property type="entry name" value="AP_endonuc_2"/>
    <property type="match status" value="1"/>
</dbReference>
<dbReference type="PANTHER" id="PTHR12110">
    <property type="entry name" value="HYDROXYPYRUVATE ISOMERASE"/>
    <property type="match status" value="1"/>
</dbReference>
<proteinExistence type="predicted"/>
<dbReference type="InterPro" id="IPR050312">
    <property type="entry name" value="IolE/XylAMocC-like"/>
</dbReference>
<accession>A0ABX0QDV0</accession>
<evidence type="ECO:0000313" key="3">
    <source>
        <dbReference type="Proteomes" id="UP000606008"/>
    </source>
</evidence>
<dbReference type="GO" id="GO:0016853">
    <property type="term" value="F:isomerase activity"/>
    <property type="evidence" value="ECO:0007669"/>
    <property type="project" value="UniProtKB-KW"/>
</dbReference>
<protein>
    <submittedName>
        <fullName evidence="2">Sugar phosphate isomerase/epimerase</fullName>
    </submittedName>
</protein>
<dbReference type="SUPFAM" id="SSF51658">
    <property type="entry name" value="Xylose isomerase-like"/>
    <property type="match status" value="1"/>
</dbReference>
<dbReference type="Gene3D" id="3.20.20.150">
    <property type="entry name" value="Divalent-metal-dependent TIM barrel enzymes"/>
    <property type="match status" value="1"/>
</dbReference>
<dbReference type="PANTHER" id="PTHR12110:SF41">
    <property type="entry name" value="INOSOSE DEHYDRATASE"/>
    <property type="match status" value="1"/>
</dbReference>
<sequence length="298" mass="32723">MNRLGMNLFTWTMTMDEDLSGTLAYLKQTGFDFVEMPVGTTPGESPNLAKWQRLGRQASALGLDVQTCSLLPPALTLLSPDAAVRKAGVTYLKQIVDCSAAAESSILMGPFFAGFKLFSGKPATADEWAWSVESMYAIAEHAQTRGVMLAIESLNRFETYLLTCADDTRRYIEAVDHPYCRAAFDSFHANIEEKNVADAIRTLAPYLVHVQLSENDRSTPGQGQVNFTNILQTLADVDYSGPLAIEAFGVNPPELAAATHIFRPMFTSPEQLARDGYAYLTDVLKNKLKHRIAVSTAV</sequence>
<comment type="caution">
    <text evidence="2">The sequence shown here is derived from an EMBL/GenBank/DDBJ whole genome shotgun (WGS) entry which is preliminary data.</text>
</comment>
<dbReference type="InterPro" id="IPR013022">
    <property type="entry name" value="Xyl_isomerase-like_TIM-brl"/>
</dbReference>
<dbReference type="RefSeq" id="WP_166690692.1">
    <property type="nucleotide sequence ID" value="NZ_WAEL01000001.1"/>
</dbReference>
<reference evidence="3" key="2">
    <citation type="submission" date="2023-07" db="EMBL/GenBank/DDBJ databases">
        <authorList>
            <person name="Jung D.-H."/>
        </authorList>
    </citation>
    <scope>NUCLEOTIDE SEQUENCE [LARGE SCALE GENOMIC DNA]</scope>
    <source>
        <strain evidence="3">JA-25</strain>
    </source>
</reference>
<gene>
    <name evidence="2" type="ORF">F7231_01820</name>
</gene>
<dbReference type="InterPro" id="IPR036237">
    <property type="entry name" value="Xyl_isomerase-like_sf"/>
</dbReference>
<feature type="domain" description="Xylose isomerase-like TIM barrel" evidence="1">
    <location>
        <begin position="24"/>
        <end position="258"/>
    </location>
</feature>
<evidence type="ECO:0000313" key="2">
    <source>
        <dbReference type="EMBL" id="NID08898.1"/>
    </source>
</evidence>
<organism evidence="2 3">
    <name type="scientific">Fibrivirga algicola</name>
    <dbReference type="NCBI Taxonomy" id="2950420"/>
    <lineage>
        <taxon>Bacteria</taxon>
        <taxon>Pseudomonadati</taxon>
        <taxon>Bacteroidota</taxon>
        <taxon>Cytophagia</taxon>
        <taxon>Cytophagales</taxon>
        <taxon>Spirosomataceae</taxon>
        <taxon>Fibrivirga</taxon>
    </lineage>
</organism>
<evidence type="ECO:0000259" key="1">
    <source>
        <dbReference type="Pfam" id="PF01261"/>
    </source>
</evidence>